<sequence>MNNNTTIPTPTLQLPHDPLRVPDPRGPLCNIPGYAPGLEAGVHIDILRLQKLGAAQCTASPGPRKCTRTACFLGAAVWLCNDHDYVTSAPCSVIGDYAQRILDKCKYSVGDRNLVQGQLFDTGNKGDVNQGWGNVVVGHDDC</sequence>
<proteinExistence type="predicted"/>
<dbReference type="EMBL" id="JAQQWM010000001">
    <property type="protein sequence ID" value="KAK8081434.1"/>
    <property type="molecule type" value="Genomic_DNA"/>
</dbReference>
<reference evidence="1 2" key="1">
    <citation type="submission" date="2023-01" db="EMBL/GenBank/DDBJ databases">
        <title>Analysis of 21 Apiospora genomes using comparative genomics revels a genus with tremendous synthesis potential of carbohydrate active enzymes and secondary metabolites.</title>
        <authorList>
            <person name="Sorensen T."/>
        </authorList>
    </citation>
    <scope>NUCLEOTIDE SEQUENCE [LARGE SCALE GENOMIC DNA]</scope>
    <source>
        <strain evidence="1 2">CBS 83171</strain>
    </source>
</reference>
<keyword evidence="2" id="KW-1185">Reference proteome</keyword>
<accession>A0ABR1WD49</accession>
<name>A0ABR1WD49_9PEZI</name>
<evidence type="ECO:0000313" key="1">
    <source>
        <dbReference type="EMBL" id="KAK8081434.1"/>
    </source>
</evidence>
<evidence type="ECO:0000313" key="2">
    <source>
        <dbReference type="Proteomes" id="UP001446871"/>
    </source>
</evidence>
<comment type="caution">
    <text evidence="1">The sequence shown here is derived from an EMBL/GenBank/DDBJ whole genome shotgun (WGS) entry which is preliminary data.</text>
</comment>
<protein>
    <recommendedName>
        <fullName evidence="3">Ecp2 effector protein domain-containing protein</fullName>
    </recommendedName>
</protein>
<evidence type="ECO:0008006" key="3">
    <source>
        <dbReference type="Google" id="ProtNLM"/>
    </source>
</evidence>
<dbReference type="Proteomes" id="UP001446871">
    <property type="component" value="Unassembled WGS sequence"/>
</dbReference>
<organism evidence="1 2">
    <name type="scientific">Apiospora saccharicola</name>
    <dbReference type="NCBI Taxonomy" id="335842"/>
    <lineage>
        <taxon>Eukaryota</taxon>
        <taxon>Fungi</taxon>
        <taxon>Dikarya</taxon>
        <taxon>Ascomycota</taxon>
        <taxon>Pezizomycotina</taxon>
        <taxon>Sordariomycetes</taxon>
        <taxon>Xylariomycetidae</taxon>
        <taxon>Amphisphaeriales</taxon>
        <taxon>Apiosporaceae</taxon>
        <taxon>Apiospora</taxon>
    </lineage>
</organism>
<gene>
    <name evidence="1" type="ORF">PG996_000215</name>
</gene>